<name>A0A2K3KKI5_TRIPR</name>
<protein>
    <submittedName>
        <fullName evidence="1">Uncharacterized protein</fullName>
    </submittedName>
</protein>
<organism evidence="1 2">
    <name type="scientific">Trifolium pratense</name>
    <name type="common">Red clover</name>
    <dbReference type="NCBI Taxonomy" id="57577"/>
    <lineage>
        <taxon>Eukaryota</taxon>
        <taxon>Viridiplantae</taxon>
        <taxon>Streptophyta</taxon>
        <taxon>Embryophyta</taxon>
        <taxon>Tracheophyta</taxon>
        <taxon>Spermatophyta</taxon>
        <taxon>Magnoliopsida</taxon>
        <taxon>eudicotyledons</taxon>
        <taxon>Gunneridae</taxon>
        <taxon>Pentapetalae</taxon>
        <taxon>rosids</taxon>
        <taxon>fabids</taxon>
        <taxon>Fabales</taxon>
        <taxon>Fabaceae</taxon>
        <taxon>Papilionoideae</taxon>
        <taxon>50 kb inversion clade</taxon>
        <taxon>NPAAA clade</taxon>
        <taxon>Hologalegina</taxon>
        <taxon>IRL clade</taxon>
        <taxon>Trifolieae</taxon>
        <taxon>Trifolium</taxon>
    </lineage>
</organism>
<evidence type="ECO:0000313" key="1">
    <source>
        <dbReference type="EMBL" id="PNX66794.1"/>
    </source>
</evidence>
<evidence type="ECO:0000313" key="2">
    <source>
        <dbReference type="Proteomes" id="UP000236291"/>
    </source>
</evidence>
<comment type="caution">
    <text evidence="1">The sequence shown here is derived from an EMBL/GenBank/DDBJ whole genome shotgun (WGS) entry which is preliminary data.</text>
</comment>
<dbReference type="Proteomes" id="UP000236291">
    <property type="component" value="Unassembled WGS sequence"/>
</dbReference>
<accession>A0A2K3KKI5</accession>
<proteinExistence type="predicted"/>
<reference evidence="1 2" key="2">
    <citation type="journal article" date="2017" name="Front. Plant Sci.">
        <title>Gene Classification and Mining of Molecular Markers Useful in Red Clover (Trifolium pratense) Breeding.</title>
        <authorList>
            <person name="Istvanek J."/>
            <person name="Dluhosova J."/>
            <person name="Dluhos P."/>
            <person name="Patkova L."/>
            <person name="Nedelnik J."/>
            <person name="Repkova J."/>
        </authorList>
    </citation>
    <scope>NUCLEOTIDE SEQUENCE [LARGE SCALE GENOMIC DNA]</scope>
    <source>
        <strain evidence="2">cv. Tatra</strain>
        <tissue evidence="1">Young leaves</tissue>
    </source>
</reference>
<sequence length="32" mass="3600">VGAQVYNSSIDYEVRHGEVHVLMAMLSPRLMP</sequence>
<gene>
    <name evidence="1" type="ORF">L195_g055284</name>
</gene>
<dbReference type="AlphaFoldDB" id="A0A2K3KKI5"/>
<dbReference type="EMBL" id="ASHM01100130">
    <property type="protein sequence ID" value="PNX66794.1"/>
    <property type="molecule type" value="Genomic_DNA"/>
</dbReference>
<reference evidence="1 2" key="1">
    <citation type="journal article" date="2014" name="Am. J. Bot.">
        <title>Genome assembly and annotation for red clover (Trifolium pratense; Fabaceae).</title>
        <authorList>
            <person name="Istvanek J."/>
            <person name="Jaros M."/>
            <person name="Krenek A."/>
            <person name="Repkova J."/>
        </authorList>
    </citation>
    <scope>NUCLEOTIDE SEQUENCE [LARGE SCALE GENOMIC DNA]</scope>
    <source>
        <strain evidence="2">cv. Tatra</strain>
        <tissue evidence="1">Young leaves</tissue>
    </source>
</reference>
<feature type="non-terminal residue" evidence="1">
    <location>
        <position position="1"/>
    </location>
</feature>